<dbReference type="EMBL" id="CM056743">
    <property type="protein sequence ID" value="KAJ8670752.1"/>
    <property type="molecule type" value="Genomic_DNA"/>
</dbReference>
<protein>
    <submittedName>
        <fullName evidence="1">Uncharacterized protein</fullName>
    </submittedName>
</protein>
<evidence type="ECO:0000313" key="2">
    <source>
        <dbReference type="Proteomes" id="UP001239111"/>
    </source>
</evidence>
<evidence type="ECO:0000313" key="1">
    <source>
        <dbReference type="EMBL" id="KAJ8670752.1"/>
    </source>
</evidence>
<proteinExistence type="predicted"/>
<comment type="caution">
    <text evidence="1">The sequence shown here is derived from an EMBL/GenBank/DDBJ whole genome shotgun (WGS) entry which is preliminary data.</text>
</comment>
<dbReference type="Proteomes" id="UP001239111">
    <property type="component" value="Chromosome 3"/>
</dbReference>
<accession>A0ACC2NKK1</accession>
<keyword evidence="2" id="KW-1185">Reference proteome</keyword>
<gene>
    <name evidence="1" type="ORF">QAD02_002011</name>
</gene>
<sequence>MAANDGGLPPNPFVLTPEVTRTSTYASAISAEARPRKEQAIIIESIEDLTNDDYLDGLGKLIDLEKVRFISKVSGGRVSIFLGNDAVAESLINQRIDIKAYRLKIKPYIEENKRVIISNVNPIIPNDLILRVLKEKNISPVSSKTSI</sequence>
<name>A0ACC2NKK1_9HYME</name>
<organism evidence="1 2">
    <name type="scientific">Eretmocerus hayati</name>
    <dbReference type="NCBI Taxonomy" id="131215"/>
    <lineage>
        <taxon>Eukaryota</taxon>
        <taxon>Metazoa</taxon>
        <taxon>Ecdysozoa</taxon>
        <taxon>Arthropoda</taxon>
        <taxon>Hexapoda</taxon>
        <taxon>Insecta</taxon>
        <taxon>Pterygota</taxon>
        <taxon>Neoptera</taxon>
        <taxon>Endopterygota</taxon>
        <taxon>Hymenoptera</taxon>
        <taxon>Apocrita</taxon>
        <taxon>Proctotrupomorpha</taxon>
        <taxon>Chalcidoidea</taxon>
        <taxon>Aphelinidae</taxon>
        <taxon>Aphelininae</taxon>
        <taxon>Eretmocerus</taxon>
    </lineage>
</organism>
<reference evidence="1" key="1">
    <citation type="submission" date="2023-04" db="EMBL/GenBank/DDBJ databases">
        <title>A chromosome-level genome assembly of the parasitoid wasp Eretmocerus hayati.</title>
        <authorList>
            <person name="Zhong Y."/>
            <person name="Liu S."/>
            <person name="Liu Y."/>
        </authorList>
    </citation>
    <scope>NUCLEOTIDE SEQUENCE</scope>
    <source>
        <strain evidence="1">ZJU_SS_LIU_2023</strain>
    </source>
</reference>